<evidence type="ECO:0000313" key="9">
    <source>
        <dbReference type="EMBL" id="TGD82440.1"/>
    </source>
</evidence>
<keyword evidence="4" id="KW-0802">TPR repeat</keyword>
<dbReference type="SUPFAM" id="SSF48452">
    <property type="entry name" value="TPR-like"/>
    <property type="match status" value="2"/>
</dbReference>
<gene>
    <name evidence="9" type="ORF">EU557_01225</name>
</gene>
<feature type="domain" description="Histidine kinase" evidence="8">
    <location>
        <begin position="484"/>
        <end position="728"/>
    </location>
</feature>
<keyword evidence="5" id="KW-0175">Coiled coil</keyword>
<dbReference type="Pfam" id="PF00512">
    <property type="entry name" value="HisKA"/>
    <property type="match status" value="1"/>
</dbReference>
<evidence type="ECO:0000256" key="3">
    <source>
        <dbReference type="ARBA" id="ARBA00022553"/>
    </source>
</evidence>
<feature type="transmembrane region" description="Helical" evidence="6">
    <location>
        <begin position="410"/>
        <end position="432"/>
    </location>
</feature>
<dbReference type="Pfam" id="PF13424">
    <property type="entry name" value="TPR_12"/>
    <property type="match status" value="1"/>
</dbReference>
<reference evidence="9 10" key="1">
    <citation type="submission" date="2019-04" db="EMBL/GenBank/DDBJ databases">
        <authorList>
            <person name="Feng G."/>
            <person name="Zhang J."/>
            <person name="Zhu H."/>
        </authorList>
    </citation>
    <scope>NUCLEOTIDE SEQUENCE [LARGE SCALE GENOMIC DNA]</scope>
    <source>
        <strain evidence="9 10">JCM 19491</strain>
    </source>
</reference>
<evidence type="ECO:0000256" key="4">
    <source>
        <dbReference type="PROSITE-ProRule" id="PRU00339"/>
    </source>
</evidence>
<dbReference type="InterPro" id="IPR003594">
    <property type="entry name" value="HATPase_dom"/>
</dbReference>
<name>A0A4Z0MSN1_9BACT</name>
<dbReference type="Proteomes" id="UP000298284">
    <property type="component" value="Unassembled WGS sequence"/>
</dbReference>
<dbReference type="Gene3D" id="3.30.565.10">
    <property type="entry name" value="Histidine kinase-like ATPase, C-terminal domain"/>
    <property type="match status" value="1"/>
</dbReference>
<dbReference type="PANTHER" id="PTHR43065">
    <property type="entry name" value="SENSOR HISTIDINE KINASE"/>
    <property type="match status" value="1"/>
</dbReference>
<evidence type="ECO:0000256" key="5">
    <source>
        <dbReference type="SAM" id="Coils"/>
    </source>
</evidence>
<evidence type="ECO:0000256" key="1">
    <source>
        <dbReference type="ARBA" id="ARBA00000085"/>
    </source>
</evidence>
<evidence type="ECO:0000313" key="10">
    <source>
        <dbReference type="Proteomes" id="UP000298284"/>
    </source>
</evidence>
<dbReference type="EMBL" id="SRKZ01000001">
    <property type="protein sequence ID" value="TGD82440.1"/>
    <property type="molecule type" value="Genomic_DNA"/>
</dbReference>
<dbReference type="InterPro" id="IPR036890">
    <property type="entry name" value="HATPase_C_sf"/>
</dbReference>
<evidence type="ECO:0000259" key="8">
    <source>
        <dbReference type="PROSITE" id="PS50109"/>
    </source>
</evidence>
<keyword evidence="10" id="KW-1185">Reference proteome</keyword>
<evidence type="ECO:0000256" key="6">
    <source>
        <dbReference type="SAM" id="Phobius"/>
    </source>
</evidence>
<dbReference type="SMART" id="SM00387">
    <property type="entry name" value="HATPase_c"/>
    <property type="match status" value="1"/>
</dbReference>
<dbReference type="CDD" id="cd00082">
    <property type="entry name" value="HisKA"/>
    <property type="match status" value="1"/>
</dbReference>
<feature type="chain" id="PRO_5021360405" description="histidine kinase" evidence="7">
    <location>
        <begin position="30"/>
        <end position="746"/>
    </location>
</feature>
<dbReference type="AlphaFoldDB" id="A0A4Z0MSN1"/>
<dbReference type="PRINTS" id="PR00344">
    <property type="entry name" value="BCTRLSENSOR"/>
</dbReference>
<protein>
    <recommendedName>
        <fullName evidence="2">histidine kinase</fullName>
        <ecNumber evidence="2">2.7.13.3</ecNumber>
    </recommendedName>
</protein>
<feature type="signal peptide" evidence="7">
    <location>
        <begin position="1"/>
        <end position="29"/>
    </location>
</feature>
<keyword evidence="6" id="KW-0812">Transmembrane</keyword>
<keyword evidence="6" id="KW-1133">Transmembrane helix</keyword>
<dbReference type="GO" id="GO:0000155">
    <property type="term" value="F:phosphorelay sensor kinase activity"/>
    <property type="evidence" value="ECO:0007669"/>
    <property type="project" value="InterPro"/>
</dbReference>
<keyword evidence="3" id="KW-0597">Phosphoprotein</keyword>
<dbReference type="InterPro" id="IPR003661">
    <property type="entry name" value="HisK_dim/P_dom"/>
</dbReference>
<evidence type="ECO:0000256" key="2">
    <source>
        <dbReference type="ARBA" id="ARBA00012438"/>
    </source>
</evidence>
<evidence type="ECO:0000256" key="7">
    <source>
        <dbReference type="SAM" id="SignalP"/>
    </source>
</evidence>
<dbReference type="Pfam" id="PF02518">
    <property type="entry name" value="HATPase_c"/>
    <property type="match status" value="1"/>
</dbReference>
<sequence length="746" mass="83299">MLRPVRSAHLKHILRVLFLSLLLPLCAGAQSPAADSLRHLLRAAPQPNTLRVQRLLALGQELKNSDAPQATQVNQEALLLARQLAYAPGEGQALLALSNLHRRQNDFETAHRDAEQAQRLYVRLAEAHGQGRAWLQLCTIYMIQENPAAALAAALKGLPLAERAGDQETTERLRYIMGSVYHTMGNYTEALPLLRAALKTGQQSGDDQLVLSTLGDIGNSYKKLKRWPQALLYYQRALRLSQQTGDQQGEAGFETNLAELYGLQGDQAEALTHGIRARQLLRSNQDGYILPLVKLALARAYLLSNQTDSVLALAHHALQLSEKTRTNGNIRTATDLLAQAYAQQQNFEQAYHFRNLQMAYDDTLSGEDTQRRTSTLRYGYELDRKQNQIALLNKTRQLQAQTAQRQRQQLYALLAGLAGAVLLAGLLLRNIWLKQRINRHLSETNHQIAAHRDDLDQALSELRATQAQLVQHEKLASLGQLTAGVAHEIQNPLNFITNFSDLGIELTTELQEELAREPLSAAGRATVEELLHDLAQNQHSIHQHGRRADRIVKSMLEHSRASSGQPQLTDLNALADECLRLAYYSWQATNKDFKATLNTQFASPLPSLRVVPQDLTRVLVNLLTNAFYAVSEKRRQLGAGYEPQVSVRTEHTEKEVQIRVRDNGNGIPAEVRQRIFEPFFTTKPTGEGTGLGLSLSYDIITKGHRGTLDLETKEGEFTEFIICLPIAPTPFRSTSPAPMEMRETPV</sequence>
<dbReference type="EC" id="2.7.13.3" evidence="2"/>
<dbReference type="InterPro" id="IPR011990">
    <property type="entry name" value="TPR-like_helical_dom_sf"/>
</dbReference>
<dbReference type="SUPFAM" id="SSF55874">
    <property type="entry name" value="ATPase domain of HSP90 chaperone/DNA topoisomerase II/histidine kinase"/>
    <property type="match status" value="1"/>
</dbReference>
<dbReference type="InterPro" id="IPR036097">
    <property type="entry name" value="HisK_dim/P_sf"/>
</dbReference>
<dbReference type="PANTHER" id="PTHR43065:SF42">
    <property type="entry name" value="TWO-COMPONENT SENSOR PPRA"/>
    <property type="match status" value="1"/>
</dbReference>
<dbReference type="Gene3D" id="1.10.287.130">
    <property type="match status" value="1"/>
</dbReference>
<organism evidence="9 10">
    <name type="scientific">Hymenobacter wooponensis</name>
    <dbReference type="NCBI Taxonomy" id="1525360"/>
    <lineage>
        <taxon>Bacteria</taxon>
        <taxon>Pseudomonadati</taxon>
        <taxon>Bacteroidota</taxon>
        <taxon>Cytophagia</taxon>
        <taxon>Cytophagales</taxon>
        <taxon>Hymenobacteraceae</taxon>
        <taxon>Hymenobacter</taxon>
    </lineage>
</organism>
<keyword evidence="6" id="KW-0472">Membrane</keyword>
<proteinExistence type="predicted"/>
<dbReference type="InterPro" id="IPR005467">
    <property type="entry name" value="His_kinase_dom"/>
</dbReference>
<dbReference type="Gene3D" id="1.25.40.10">
    <property type="entry name" value="Tetratricopeptide repeat domain"/>
    <property type="match status" value="2"/>
</dbReference>
<keyword evidence="7" id="KW-0732">Signal</keyword>
<feature type="coiled-coil region" evidence="5">
    <location>
        <begin position="441"/>
        <end position="475"/>
    </location>
</feature>
<dbReference type="InterPro" id="IPR019734">
    <property type="entry name" value="TPR_rpt"/>
</dbReference>
<feature type="repeat" description="TPR" evidence="4">
    <location>
        <begin position="171"/>
        <end position="204"/>
    </location>
</feature>
<dbReference type="InterPro" id="IPR004358">
    <property type="entry name" value="Sig_transdc_His_kin-like_C"/>
</dbReference>
<comment type="caution">
    <text evidence="9">The sequence shown here is derived from an EMBL/GenBank/DDBJ whole genome shotgun (WGS) entry which is preliminary data.</text>
</comment>
<dbReference type="OrthoDB" id="9806995at2"/>
<dbReference type="SMART" id="SM00388">
    <property type="entry name" value="HisKA"/>
    <property type="match status" value="1"/>
</dbReference>
<dbReference type="PROSITE" id="PS50109">
    <property type="entry name" value="HIS_KIN"/>
    <property type="match status" value="1"/>
</dbReference>
<dbReference type="PROSITE" id="PS50005">
    <property type="entry name" value="TPR"/>
    <property type="match status" value="2"/>
</dbReference>
<accession>A0A4Z0MSN1</accession>
<comment type="catalytic activity">
    <reaction evidence="1">
        <text>ATP + protein L-histidine = ADP + protein N-phospho-L-histidine.</text>
        <dbReference type="EC" id="2.7.13.3"/>
    </reaction>
</comment>
<feature type="repeat" description="TPR" evidence="4">
    <location>
        <begin position="211"/>
        <end position="244"/>
    </location>
</feature>
<dbReference type="SMART" id="SM00028">
    <property type="entry name" value="TPR"/>
    <property type="match status" value="6"/>
</dbReference>
<dbReference type="SUPFAM" id="SSF47384">
    <property type="entry name" value="Homodimeric domain of signal transducing histidine kinase"/>
    <property type="match status" value="1"/>
</dbReference>